<dbReference type="Proteomes" id="UP000244334">
    <property type="component" value="Unassembled WGS sequence"/>
</dbReference>
<comment type="caution">
    <text evidence="2">The sequence shown here is derived from an EMBL/GenBank/DDBJ whole genome shotgun (WGS) entry which is preliminary data.</text>
</comment>
<evidence type="ECO:0000313" key="3">
    <source>
        <dbReference type="Proteomes" id="UP000244334"/>
    </source>
</evidence>
<name>A0A328TW10_9GAMM</name>
<dbReference type="EMBL" id="LJAM02000076">
    <property type="protein sequence ID" value="RAP71974.1"/>
    <property type="molecule type" value="Genomic_DNA"/>
</dbReference>
<accession>A0A328TW10</accession>
<keyword evidence="3" id="KW-1185">Reference proteome</keyword>
<proteinExistence type="predicted"/>
<sequence>MRFEDWFRAAGVQPGNVMEIQSYHAMLACMTSGGGLALLPAAALEQMPGCECVRQHPIPAELRDTDT</sequence>
<dbReference type="Gene3D" id="3.40.190.290">
    <property type="match status" value="1"/>
</dbReference>
<dbReference type="Pfam" id="PF03466">
    <property type="entry name" value="LysR_substrate"/>
    <property type="match status" value="1"/>
</dbReference>
<evidence type="ECO:0000259" key="1">
    <source>
        <dbReference type="Pfam" id="PF03466"/>
    </source>
</evidence>
<organism evidence="2 3">
    <name type="scientific">Candidatus Erwinia dacicola</name>
    <dbReference type="NCBI Taxonomy" id="252393"/>
    <lineage>
        <taxon>Bacteria</taxon>
        <taxon>Pseudomonadati</taxon>
        <taxon>Pseudomonadota</taxon>
        <taxon>Gammaproteobacteria</taxon>
        <taxon>Enterobacterales</taxon>
        <taxon>Erwiniaceae</taxon>
        <taxon>Erwinia</taxon>
    </lineage>
</organism>
<feature type="domain" description="LysR substrate-binding" evidence="1">
    <location>
        <begin position="2"/>
        <end position="61"/>
    </location>
</feature>
<reference evidence="2" key="1">
    <citation type="submission" date="2018-04" db="EMBL/GenBank/DDBJ databases">
        <title>Genomes of the Obligate Erwinia dacicola and Facultative Enterobacter sp. OLF Endosymbionts of the Olive Fruit fly, Bactrocera oleae.</title>
        <authorList>
            <person name="Estes A.M."/>
            <person name="Hearn D.J."/>
            <person name="Agarwal S."/>
            <person name="Pierson E.A."/>
            <person name="Dunning-Hotopp J.C."/>
        </authorList>
    </citation>
    <scope>NUCLEOTIDE SEQUENCE [LARGE SCALE GENOMIC DNA]</scope>
    <source>
        <strain evidence="2">Oroville</strain>
    </source>
</reference>
<gene>
    <name evidence="2" type="ORF">ACZ87_01198</name>
</gene>
<evidence type="ECO:0000313" key="2">
    <source>
        <dbReference type="EMBL" id="RAP71974.1"/>
    </source>
</evidence>
<dbReference type="SUPFAM" id="SSF53850">
    <property type="entry name" value="Periplasmic binding protein-like II"/>
    <property type="match status" value="1"/>
</dbReference>
<dbReference type="InterPro" id="IPR005119">
    <property type="entry name" value="LysR_subst-bd"/>
</dbReference>
<dbReference type="AlphaFoldDB" id="A0A328TW10"/>
<protein>
    <submittedName>
        <fullName evidence="2">LysR substrate binding domain protein</fullName>
    </submittedName>
</protein>